<keyword evidence="3 5" id="KW-0808">Transferase</keyword>
<comment type="caution">
    <text evidence="6">The sequence shown here is derived from an EMBL/GenBank/DDBJ whole genome shotgun (WGS) entry which is preliminary data.</text>
</comment>
<comment type="similarity">
    <text evidence="1 5">Belongs to the antibiotic N-acetyltransferase family.</text>
</comment>
<proteinExistence type="inferred from homology"/>
<evidence type="ECO:0000313" key="7">
    <source>
        <dbReference type="Proteomes" id="UP001501126"/>
    </source>
</evidence>
<dbReference type="SUPFAM" id="SSF110710">
    <property type="entry name" value="TTHA0583/YokD-like"/>
    <property type="match status" value="1"/>
</dbReference>
<organism evidence="6 7">
    <name type="scientific">Wandonia haliotis</name>
    <dbReference type="NCBI Taxonomy" id="574963"/>
    <lineage>
        <taxon>Bacteria</taxon>
        <taxon>Pseudomonadati</taxon>
        <taxon>Bacteroidota</taxon>
        <taxon>Flavobacteriia</taxon>
        <taxon>Flavobacteriales</taxon>
        <taxon>Crocinitomicaceae</taxon>
        <taxon>Wandonia</taxon>
    </lineage>
</organism>
<evidence type="ECO:0000256" key="1">
    <source>
        <dbReference type="ARBA" id="ARBA00006383"/>
    </source>
</evidence>
<evidence type="ECO:0000256" key="4">
    <source>
        <dbReference type="ARBA" id="ARBA00023315"/>
    </source>
</evidence>
<dbReference type="Proteomes" id="UP001501126">
    <property type="component" value="Unassembled WGS sequence"/>
</dbReference>
<keyword evidence="4 5" id="KW-0012">Acyltransferase</keyword>
<dbReference type="Pfam" id="PF02522">
    <property type="entry name" value="Antibiotic_NAT"/>
    <property type="match status" value="1"/>
</dbReference>
<evidence type="ECO:0000256" key="2">
    <source>
        <dbReference type="ARBA" id="ARBA00012882"/>
    </source>
</evidence>
<keyword evidence="7" id="KW-1185">Reference proteome</keyword>
<sequence length="300" mass="34129">MTGMLKKIIFRFAPERFIKSVQQFKKKRRNRVLHQQAKTGGLTQEDLIAELRTIGITEGDTVLVHSALSKIGYLKDGPRTLVAALLETVGNTGNILMPTSPNNKRQLDYIKELEVFDVQETPSRLGAVTEYFRKLPDARRSIHPTEPVACIGPDTEYFVDAHFGQLTPYNENSPFYRVAEKNGKILMIGVTLDNAGTNLHCLEDAVTDFKFPIYYHEIQKVKIRDYEGNEQVVETKIHNPEWSVKRKCDELIPLFEKRGVLKKVQVGEAETLLIDARKMLDVMIDAYEKNGITMYTPQGS</sequence>
<reference evidence="7" key="1">
    <citation type="journal article" date="2019" name="Int. J. Syst. Evol. Microbiol.">
        <title>The Global Catalogue of Microorganisms (GCM) 10K type strain sequencing project: providing services to taxonomists for standard genome sequencing and annotation.</title>
        <authorList>
            <consortium name="The Broad Institute Genomics Platform"/>
            <consortium name="The Broad Institute Genome Sequencing Center for Infectious Disease"/>
            <person name="Wu L."/>
            <person name="Ma J."/>
        </authorList>
    </citation>
    <scope>NUCLEOTIDE SEQUENCE [LARGE SCALE GENOMIC DNA]</scope>
    <source>
        <strain evidence="7">JCM 16083</strain>
    </source>
</reference>
<dbReference type="EC" id="2.3.1.-" evidence="5"/>
<dbReference type="PANTHER" id="PTHR11104">
    <property type="entry name" value="AMINOGLYCOSIDE N3-ACETYLTRANSFERASE"/>
    <property type="match status" value="1"/>
</dbReference>
<protein>
    <recommendedName>
        <fullName evidence="2 5">Aminoglycoside N(3)-acetyltransferase</fullName>
        <ecNumber evidence="5">2.3.1.-</ecNumber>
    </recommendedName>
</protein>
<dbReference type="PANTHER" id="PTHR11104:SF0">
    <property type="entry name" value="SPBETA PROPHAGE-DERIVED AMINOGLYCOSIDE N(3')-ACETYLTRANSFERASE-LIKE PROTEIN YOKD"/>
    <property type="match status" value="1"/>
</dbReference>
<evidence type="ECO:0000313" key="6">
    <source>
        <dbReference type="EMBL" id="GAA0875756.1"/>
    </source>
</evidence>
<gene>
    <name evidence="6" type="primary">aacD</name>
    <name evidence="6" type="ORF">GCM10009118_21650</name>
</gene>
<keyword evidence="5" id="KW-0046">Antibiotic resistance</keyword>
<evidence type="ECO:0000256" key="5">
    <source>
        <dbReference type="RuleBase" id="RU365031"/>
    </source>
</evidence>
<dbReference type="InterPro" id="IPR003679">
    <property type="entry name" value="Amioglycoside_AcTrfase"/>
</dbReference>
<comment type="catalytic activity">
    <reaction evidence="5">
        <text>a 2-deoxystreptamine antibiotic + acetyl-CoA = an N(3)-acetyl-2-deoxystreptamine antibiotic + CoA + H(+)</text>
        <dbReference type="Rhea" id="RHEA:12665"/>
        <dbReference type="ChEBI" id="CHEBI:15378"/>
        <dbReference type="ChEBI" id="CHEBI:57287"/>
        <dbReference type="ChEBI" id="CHEBI:57288"/>
        <dbReference type="ChEBI" id="CHEBI:57921"/>
        <dbReference type="ChEBI" id="CHEBI:77452"/>
        <dbReference type="EC" id="2.3.1.81"/>
    </reaction>
</comment>
<accession>A0ABP3Y2E7</accession>
<evidence type="ECO:0000256" key="3">
    <source>
        <dbReference type="ARBA" id="ARBA00022679"/>
    </source>
</evidence>
<dbReference type="EMBL" id="BAAAFH010000011">
    <property type="protein sequence ID" value="GAA0875756.1"/>
    <property type="molecule type" value="Genomic_DNA"/>
</dbReference>
<dbReference type="InterPro" id="IPR028345">
    <property type="entry name" value="Antibiotic_NAT-like"/>
</dbReference>
<name>A0ABP3Y2E7_9FLAO</name>